<dbReference type="PANTHER" id="PTHR23527">
    <property type="entry name" value="BLL3282 PROTEIN"/>
    <property type="match status" value="1"/>
</dbReference>
<dbReference type="Gene3D" id="1.20.1250.20">
    <property type="entry name" value="MFS general substrate transporter like domains"/>
    <property type="match status" value="2"/>
</dbReference>
<keyword evidence="8" id="KW-1185">Reference proteome</keyword>
<keyword evidence="3 5" id="KW-1133">Transmembrane helix</keyword>
<evidence type="ECO:0000256" key="4">
    <source>
        <dbReference type="ARBA" id="ARBA00023136"/>
    </source>
</evidence>
<dbReference type="SUPFAM" id="SSF103473">
    <property type="entry name" value="MFS general substrate transporter"/>
    <property type="match status" value="1"/>
</dbReference>
<protein>
    <submittedName>
        <fullName evidence="7">MFS transporter</fullName>
    </submittedName>
</protein>
<dbReference type="InterPro" id="IPR011701">
    <property type="entry name" value="MFS"/>
</dbReference>
<comment type="subcellular location">
    <subcellularLocation>
        <location evidence="1">Cell membrane</location>
        <topology evidence="1">Multi-pass membrane protein</topology>
    </subcellularLocation>
</comment>
<accession>A0A2U2RK70</accession>
<feature type="transmembrane region" description="Helical" evidence="5">
    <location>
        <begin position="31"/>
        <end position="51"/>
    </location>
</feature>
<dbReference type="InterPro" id="IPR036259">
    <property type="entry name" value="MFS_trans_sf"/>
</dbReference>
<dbReference type="OrthoDB" id="9771451at2"/>
<dbReference type="AlphaFoldDB" id="A0A2U2RK70"/>
<dbReference type="Pfam" id="PF07690">
    <property type="entry name" value="MFS_1"/>
    <property type="match status" value="1"/>
</dbReference>
<keyword evidence="4 5" id="KW-0472">Membrane</keyword>
<feature type="transmembrane region" description="Helical" evidence="5">
    <location>
        <begin position="89"/>
        <end position="109"/>
    </location>
</feature>
<proteinExistence type="predicted"/>
<evidence type="ECO:0000313" key="7">
    <source>
        <dbReference type="EMBL" id="PWH06231.1"/>
    </source>
</evidence>
<evidence type="ECO:0000256" key="3">
    <source>
        <dbReference type="ARBA" id="ARBA00022989"/>
    </source>
</evidence>
<reference evidence="7 8" key="1">
    <citation type="submission" date="2018-05" db="EMBL/GenBank/DDBJ databases">
        <title>Brachybacterium sp. M1HQ-2T, whole genome shotgun sequence.</title>
        <authorList>
            <person name="Tuo L."/>
        </authorList>
    </citation>
    <scope>NUCLEOTIDE SEQUENCE [LARGE SCALE GENOMIC DNA]</scope>
    <source>
        <strain evidence="7 8">M1HQ-2</strain>
    </source>
</reference>
<keyword evidence="2 5" id="KW-0812">Transmembrane</keyword>
<dbReference type="Proteomes" id="UP000245590">
    <property type="component" value="Unassembled WGS sequence"/>
</dbReference>
<dbReference type="EMBL" id="QFKX01000003">
    <property type="protein sequence ID" value="PWH06231.1"/>
    <property type="molecule type" value="Genomic_DNA"/>
</dbReference>
<feature type="domain" description="Major facilitator superfamily (MFS) profile" evidence="6">
    <location>
        <begin position="2"/>
        <end position="389"/>
    </location>
</feature>
<evidence type="ECO:0000256" key="5">
    <source>
        <dbReference type="SAM" id="Phobius"/>
    </source>
</evidence>
<dbReference type="GO" id="GO:0022857">
    <property type="term" value="F:transmembrane transporter activity"/>
    <property type="evidence" value="ECO:0007669"/>
    <property type="project" value="InterPro"/>
</dbReference>
<evidence type="ECO:0000259" key="6">
    <source>
        <dbReference type="PROSITE" id="PS50850"/>
    </source>
</evidence>
<name>A0A2U2RK70_9MICO</name>
<feature type="transmembrane region" description="Helical" evidence="5">
    <location>
        <begin position="156"/>
        <end position="175"/>
    </location>
</feature>
<feature type="transmembrane region" description="Helical" evidence="5">
    <location>
        <begin position="63"/>
        <end position="83"/>
    </location>
</feature>
<gene>
    <name evidence="7" type="ORF">DEO23_09595</name>
</gene>
<evidence type="ECO:0000256" key="1">
    <source>
        <dbReference type="ARBA" id="ARBA00004651"/>
    </source>
</evidence>
<evidence type="ECO:0000313" key="8">
    <source>
        <dbReference type="Proteomes" id="UP000245590"/>
    </source>
</evidence>
<feature type="transmembrane region" description="Helical" evidence="5">
    <location>
        <begin position="275"/>
        <end position="294"/>
    </location>
</feature>
<dbReference type="InterPro" id="IPR020846">
    <property type="entry name" value="MFS_dom"/>
</dbReference>
<dbReference type="InterPro" id="IPR052952">
    <property type="entry name" value="MFS-Transporter"/>
</dbReference>
<dbReference type="GO" id="GO:0005886">
    <property type="term" value="C:plasma membrane"/>
    <property type="evidence" value="ECO:0007669"/>
    <property type="project" value="UniProtKB-SubCell"/>
</dbReference>
<dbReference type="PROSITE" id="PS50850">
    <property type="entry name" value="MFS"/>
    <property type="match status" value="1"/>
</dbReference>
<dbReference type="PANTHER" id="PTHR23527:SF1">
    <property type="entry name" value="BLL3282 PROTEIN"/>
    <property type="match status" value="1"/>
</dbReference>
<comment type="caution">
    <text evidence="7">The sequence shown here is derived from an EMBL/GenBank/DDBJ whole genome shotgun (WGS) entry which is preliminary data.</text>
</comment>
<feature type="transmembrane region" description="Helical" evidence="5">
    <location>
        <begin position="363"/>
        <end position="382"/>
    </location>
</feature>
<feature type="transmembrane region" description="Helical" evidence="5">
    <location>
        <begin position="246"/>
        <end position="266"/>
    </location>
</feature>
<feature type="transmembrane region" description="Helical" evidence="5">
    <location>
        <begin position="129"/>
        <end position="150"/>
    </location>
</feature>
<organism evidence="7 8">
    <name type="scientific">Brachybacterium endophyticum</name>
    <dbReference type="NCBI Taxonomy" id="2182385"/>
    <lineage>
        <taxon>Bacteria</taxon>
        <taxon>Bacillati</taxon>
        <taxon>Actinomycetota</taxon>
        <taxon>Actinomycetes</taxon>
        <taxon>Micrococcales</taxon>
        <taxon>Dermabacteraceae</taxon>
        <taxon>Brachybacterium</taxon>
    </lineage>
</organism>
<feature type="transmembrane region" description="Helical" evidence="5">
    <location>
        <begin position="208"/>
        <end position="226"/>
    </location>
</feature>
<evidence type="ECO:0000256" key="2">
    <source>
        <dbReference type="ARBA" id="ARBA00022692"/>
    </source>
</evidence>
<sequence length="400" mass="41475">MILVLAWAAFTMTSLDRSVWGPAAPSVGQALGVALASLGVFATCYYVGYVVSNFLGGLASDWVGPRVVLTASMVLAGAGMVFFGSVQSFALGLLAQALVGFFAGADYAAGAKSISAWFSGRERTFAVGLFTTATSLGTVVANLVVPTMIAEHGWRLSYHLFGAISIVLGLVIAVLHRSRPPQAAGTELATPAAPHTPRLGRVLGSRDLIVLGIAGFFSLWGTYGFITWSNTLMIQGKGIDPVHAGGIVALFAITAVIMKPVIGLVAGRIRFHRKYLAAGILVLFAIMLLIFGTLGSLPAFYIAAPVLGFAAYCYSPIQNALILDYAGAEEAGSAAGTLNAVWQLGSVVVPTVVGAIFAATDSVYSAFVTLAIGPLLAALLMLPLSGRFRSVAPEDVAREG</sequence>
<feature type="transmembrane region" description="Helical" evidence="5">
    <location>
        <begin position="338"/>
        <end position="357"/>
    </location>
</feature>